<dbReference type="Proteomes" id="UP000807342">
    <property type="component" value="Unassembled WGS sequence"/>
</dbReference>
<comment type="caution">
    <text evidence="4">The sequence shown here is derived from an EMBL/GenBank/DDBJ whole genome shotgun (WGS) entry which is preliminary data.</text>
</comment>
<dbReference type="Pfam" id="PF25043">
    <property type="entry name" value="DUF7788"/>
    <property type="match status" value="1"/>
</dbReference>
<feature type="region of interest" description="Disordered" evidence="1">
    <location>
        <begin position="684"/>
        <end position="712"/>
    </location>
</feature>
<dbReference type="OrthoDB" id="1149618at2759"/>
<feature type="compositionally biased region" description="Acidic residues" evidence="1">
    <location>
        <begin position="684"/>
        <end position="707"/>
    </location>
</feature>
<dbReference type="InterPro" id="IPR058580">
    <property type="entry name" value="DUF2828"/>
</dbReference>
<accession>A0A9P5XGS7</accession>
<gene>
    <name evidence="4" type="ORF">P691DRAFT_667831</name>
</gene>
<sequence length="729" mass="81758">MTTTPTIHLTSQNVTLPPIHELFNPHFLDVLLPDGSKNTSERNVARREPRDFSVNSDTGGRAIGSAGPIQFAILDVFNGCNVRTPDALHKLEAGLRSAWAEDSERTLRLIWSIRSIHDGRGEKELFYSAFGWLYDNHPRTAISNLRMLVTPVCVVSGGDVAPHGYWKDLLNILALATCDELTDFSLRKSNFLHTYTSTPPKDSLPFDRQRATTLRKERRHVFHEQLAAKLEASNKFRALYIAVARLFAEQLRGDIRILSELQDLDEKDNKEHYRALVRSISLAGKWAPTPGGSHDRVTNIATAICQLLFSPNENSGPDSIGPLPSTATHPIPTNQHNCTILRNYYHHWILRPLREILACPEPLMSAKKWKEIQYSRVPSLCMSRNKPYFILHDPEGFQLYLAGVESRKKMATHATAMPHELIAEAIELQEAMDASQEEAYPRVAEHKRILAQARLGVINAQWHTMISKLKEGGNWDRALAICGVSGSAGSIYEYNRHNVNPIFPSIALSLLVASVTKYPFNTGLVTFSNAPEFVRLERLGQMALADMVDEVLKKDLGGNIDLQAVFLEQILPLAKESSIAKEDMIKRVFIFSDMQFDHAAGMTTGPWWLNRASESEMADRWEVTYKLIEGAFMEAGYDVPEIVFWNLAGEETVRQTVEVEAERRGVVMMSGFSSSMMKAFMGEVDGDEEEDASSVATEEDSEEEDETTPLSIMQKALLKNSYDGLAVLD</sequence>
<dbReference type="AlphaFoldDB" id="A0A9P5XGS7"/>
<dbReference type="Pfam" id="PF11443">
    <property type="entry name" value="DUF2828"/>
    <property type="match status" value="1"/>
</dbReference>
<name>A0A9P5XGS7_9AGAR</name>
<evidence type="ECO:0000313" key="4">
    <source>
        <dbReference type="EMBL" id="KAF9449270.1"/>
    </source>
</evidence>
<organism evidence="4 5">
    <name type="scientific">Macrolepiota fuliginosa MF-IS2</name>
    <dbReference type="NCBI Taxonomy" id="1400762"/>
    <lineage>
        <taxon>Eukaryota</taxon>
        <taxon>Fungi</taxon>
        <taxon>Dikarya</taxon>
        <taxon>Basidiomycota</taxon>
        <taxon>Agaricomycotina</taxon>
        <taxon>Agaricomycetes</taxon>
        <taxon>Agaricomycetidae</taxon>
        <taxon>Agaricales</taxon>
        <taxon>Agaricineae</taxon>
        <taxon>Agaricaceae</taxon>
        <taxon>Macrolepiota</taxon>
    </lineage>
</organism>
<dbReference type="EMBL" id="MU151136">
    <property type="protein sequence ID" value="KAF9449270.1"/>
    <property type="molecule type" value="Genomic_DNA"/>
</dbReference>
<protein>
    <submittedName>
        <fullName evidence="4">Uncharacterized protein</fullName>
    </submittedName>
</protein>
<dbReference type="InterPro" id="IPR011205">
    <property type="entry name" value="UCP015417_vWA"/>
</dbReference>
<dbReference type="PANTHER" id="PTHR31373:SF27">
    <property type="entry name" value="TROVE DOMAIN-CONTAINING PROTEIN"/>
    <property type="match status" value="1"/>
</dbReference>
<evidence type="ECO:0000259" key="3">
    <source>
        <dbReference type="Pfam" id="PF25043"/>
    </source>
</evidence>
<feature type="domain" description="DUF2828" evidence="2">
    <location>
        <begin position="72"/>
        <end position="474"/>
    </location>
</feature>
<evidence type="ECO:0000259" key="2">
    <source>
        <dbReference type="Pfam" id="PF11443"/>
    </source>
</evidence>
<keyword evidence="5" id="KW-1185">Reference proteome</keyword>
<dbReference type="InterPro" id="IPR056690">
    <property type="entry name" value="DUF7788"/>
</dbReference>
<feature type="compositionally biased region" description="Basic and acidic residues" evidence="1">
    <location>
        <begin position="39"/>
        <end position="51"/>
    </location>
</feature>
<reference evidence="4" key="1">
    <citation type="submission" date="2020-11" db="EMBL/GenBank/DDBJ databases">
        <authorList>
            <consortium name="DOE Joint Genome Institute"/>
            <person name="Ahrendt S."/>
            <person name="Riley R."/>
            <person name="Andreopoulos W."/>
            <person name="Labutti K."/>
            <person name="Pangilinan J."/>
            <person name="Ruiz-Duenas F.J."/>
            <person name="Barrasa J.M."/>
            <person name="Sanchez-Garcia M."/>
            <person name="Camarero S."/>
            <person name="Miyauchi S."/>
            <person name="Serrano A."/>
            <person name="Linde D."/>
            <person name="Babiker R."/>
            <person name="Drula E."/>
            <person name="Ayuso-Fernandez I."/>
            <person name="Pacheco R."/>
            <person name="Padilla G."/>
            <person name="Ferreira P."/>
            <person name="Barriuso J."/>
            <person name="Kellner H."/>
            <person name="Castanera R."/>
            <person name="Alfaro M."/>
            <person name="Ramirez L."/>
            <person name="Pisabarro A.G."/>
            <person name="Kuo A."/>
            <person name="Tritt A."/>
            <person name="Lipzen A."/>
            <person name="He G."/>
            <person name="Yan M."/>
            <person name="Ng V."/>
            <person name="Cullen D."/>
            <person name="Martin F."/>
            <person name="Rosso M.-N."/>
            <person name="Henrissat B."/>
            <person name="Hibbett D."/>
            <person name="Martinez A.T."/>
            <person name="Grigoriev I.V."/>
        </authorList>
    </citation>
    <scope>NUCLEOTIDE SEQUENCE</scope>
    <source>
        <strain evidence="4">MF-IS2</strain>
    </source>
</reference>
<proteinExistence type="predicted"/>
<evidence type="ECO:0000313" key="5">
    <source>
        <dbReference type="Proteomes" id="UP000807342"/>
    </source>
</evidence>
<dbReference type="PANTHER" id="PTHR31373">
    <property type="entry name" value="OS06G0652100 PROTEIN"/>
    <property type="match status" value="1"/>
</dbReference>
<feature type="domain" description="DUF7788" evidence="3">
    <location>
        <begin position="478"/>
        <end position="716"/>
    </location>
</feature>
<feature type="region of interest" description="Disordered" evidence="1">
    <location>
        <begin position="38"/>
        <end position="59"/>
    </location>
</feature>
<dbReference type="PIRSF" id="PIRSF015417">
    <property type="entry name" value="T31B5_30_vWA"/>
    <property type="match status" value="1"/>
</dbReference>
<evidence type="ECO:0000256" key="1">
    <source>
        <dbReference type="SAM" id="MobiDB-lite"/>
    </source>
</evidence>